<comment type="cofactor">
    <cofactor evidence="1">
        <name>Mg(2+)</name>
        <dbReference type="ChEBI" id="CHEBI:18420"/>
    </cofactor>
</comment>
<evidence type="ECO:0000256" key="6">
    <source>
        <dbReference type="ARBA" id="ARBA00023054"/>
    </source>
</evidence>
<dbReference type="GO" id="GO:0004674">
    <property type="term" value="F:protein serine/threonine kinase activity"/>
    <property type="evidence" value="ECO:0007669"/>
    <property type="project" value="InterPro"/>
</dbReference>
<evidence type="ECO:0000256" key="2">
    <source>
        <dbReference type="ARBA" id="ARBA00004496"/>
    </source>
</evidence>
<dbReference type="EMBL" id="JANPWB010000012">
    <property type="protein sequence ID" value="KAJ1118037.1"/>
    <property type="molecule type" value="Genomic_DNA"/>
</dbReference>
<sequence>MDTQASPQVAKGEEEQSLFSQQKSQQESSPTISALITESSNTQTQSSLEYVASLRIQDLQQEQEGNDRRQDQIIKSMLDIILLEIRELKASQAHEIAVLHERLSNIKENMILFSVRLKGAETRINDLEDKVISMQSEVRQPPG</sequence>
<dbReference type="GO" id="GO:0005737">
    <property type="term" value="C:cytoplasm"/>
    <property type="evidence" value="ECO:0007669"/>
    <property type="project" value="UniProtKB-SubCell"/>
</dbReference>
<keyword evidence="6" id="KW-0175">Coiled coil</keyword>
<organism evidence="9 10">
    <name type="scientific">Pleurodeles waltl</name>
    <name type="common">Iberian ribbed newt</name>
    <dbReference type="NCBI Taxonomy" id="8319"/>
    <lineage>
        <taxon>Eukaryota</taxon>
        <taxon>Metazoa</taxon>
        <taxon>Chordata</taxon>
        <taxon>Craniata</taxon>
        <taxon>Vertebrata</taxon>
        <taxon>Euteleostomi</taxon>
        <taxon>Amphibia</taxon>
        <taxon>Batrachia</taxon>
        <taxon>Caudata</taxon>
        <taxon>Salamandroidea</taxon>
        <taxon>Salamandridae</taxon>
        <taxon>Pleurodelinae</taxon>
        <taxon>Pleurodeles</taxon>
    </lineage>
</organism>
<comment type="subcellular location">
    <subcellularLocation>
        <location evidence="2">Cytoplasm</location>
    </subcellularLocation>
</comment>
<evidence type="ECO:0000313" key="10">
    <source>
        <dbReference type="Proteomes" id="UP001066276"/>
    </source>
</evidence>
<accession>A0AAV7NTK1</accession>
<keyword evidence="10" id="KW-1185">Reference proteome</keyword>
<evidence type="ECO:0000256" key="1">
    <source>
        <dbReference type="ARBA" id="ARBA00001946"/>
    </source>
</evidence>
<evidence type="ECO:0000256" key="7">
    <source>
        <dbReference type="SAM" id="MobiDB-lite"/>
    </source>
</evidence>
<dbReference type="GO" id="GO:0005524">
    <property type="term" value="F:ATP binding"/>
    <property type="evidence" value="ECO:0007669"/>
    <property type="project" value="InterPro"/>
</dbReference>
<feature type="domain" description="Myotonic dystrophy protein kinase coiled coil" evidence="8">
    <location>
        <begin position="98"/>
        <end position="138"/>
    </location>
</feature>
<keyword evidence="3" id="KW-0963">Cytoplasm</keyword>
<dbReference type="Pfam" id="PF08826">
    <property type="entry name" value="DMPK_coil"/>
    <property type="match status" value="1"/>
</dbReference>
<comment type="caution">
    <text evidence="9">The sequence shown here is derived from an EMBL/GenBank/DDBJ whole genome shotgun (WGS) entry which is preliminary data.</text>
</comment>
<dbReference type="GO" id="GO:0046872">
    <property type="term" value="F:metal ion binding"/>
    <property type="evidence" value="ECO:0007669"/>
    <property type="project" value="UniProtKB-KW"/>
</dbReference>
<evidence type="ECO:0000313" key="9">
    <source>
        <dbReference type="EMBL" id="KAJ1118037.1"/>
    </source>
</evidence>
<keyword evidence="4" id="KW-0597">Phosphoprotein</keyword>
<protein>
    <recommendedName>
        <fullName evidence="8">Myotonic dystrophy protein kinase coiled coil domain-containing protein</fullName>
    </recommendedName>
</protein>
<evidence type="ECO:0000256" key="4">
    <source>
        <dbReference type="ARBA" id="ARBA00022553"/>
    </source>
</evidence>
<evidence type="ECO:0000259" key="8">
    <source>
        <dbReference type="Pfam" id="PF08826"/>
    </source>
</evidence>
<reference evidence="9" key="1">
    <citation type="journal article" date="2022" name="bioRxiv">
        <title>Sequencing and chromosome-scale assembly of the giantPleurodeles waltlgenome.</title>
        <authorList>
            <person name="Brown T."/>
            <person name="Elewa A."/>
            <person name="Iarovenko S."/>
            <person name="Subramanian E."/>
            <person name="Araus A.J."/>
            <person name="Petzold A."/>
            <person name="Susuki M."/>
            <person name="Suzuki K.-i.T."/>
            <person name="Hayashi T."/>
            <person name="Toyoda A."/>
            <person name="Oliveira C."/>
            <person name="Osipova E."/>
            <person name="Leigh N.D."/>
            <person name="Simon A."/>
            <person name="Yun M.H."/>
        </authorList>
    </citation>
    <scope>NUCLEOTIDE SEQUENCE</scope>
    <source>
        <strain evidence="9">20211129_DDA</strain>
        <tissue evidence="9">Liver</tissue>
    </source>
</reference>
<proteinExistence type="predicted"/>
<name>A0AAV7NTK1_PLEWA</name>
<dbReference type="Proteomes" id="UP001066276">
    <property type="component" value="Chromosome 8"/>
</dbReference>
<gene>
    <name evidence="9" type="ORF">NDU88_006232</name>
</gene>
<evidence type="ECO:0000256" key="3">
    <source>
        <dbReference type="ARBA" id="ARBA00022490"/>
    </source>
</evidence>
<keyword evidence="5" id="KW-0479">Metal-binding</keyword>
<feature type="compositionally biased region" description="Polar residues" evidence="7">
    <location>
        <begin position="17"/>
        <end position="43"/>
    </location>
</feature>
<evidence type="ECO:0000256" key="5">
    <source>
        <dbReference type="ARBA" id="ARBA00022723"/>
    </source>
</evidence>
<dbReference type="AlphaFoldDB" id="A0AAV7NTK1"/>
<feature type="region of interest" description="Disordered" evidence="7">
    <location>
        <begin position="1"/>
        <end position="43"/>
    </location>
</feature>
<dbReference type="InterPro" id="IPR014930">
    <property type="entry name" value="Myotonic_dystrophy_kinase_coil"/>
</dbReference>